<evidence type="ECO:0000313" key="8">
    <source>
        <dbReference type="Proteomes" id="UP001151002"/>
    </source>
</evidence>
<gene>
    <name evidence="7" type="ORF">OWR29_03420</name>
</gene>
<accession>A0ABT4AS08</accession>
<dbReference type="PROSITE" id="PS51387">
    <property type="entry name" value="FAD_PCMH"/>
    <property type="match status" value="1"/>
</dbReference>
<dbReference type="SUPFAM" id="SSF56176">
    <property type="entry name" value="FAD-binding/transporter-associated domain-like"/>
    <property type="match status" value="1"/>
</dbReference>
<dbReference type="Proteomes" id="UP001151002">
    <property type="component" value="Unassembled WGS sequence"/>
</dbReference>
<dbReference type="InterPro" id="IPR016167">
    <property type="entry name" value="FAD-bd_PCMH_sub1"/>
</dbReference>
<keyword evidence="4" id="KW-0274">FAD</keyword>
<evidence type="ECO:0000259" key="6">
    <source>
        <dbReference type="PROSITE" id="PS51387"/>
    </source>
</evidence>
<dbReference type="Pfam" id="PF08031">
    <property type="entry name" value="BBE"/>
    <property type="match status" value="1"/>
</dbReference>
<evidence type="ECO:0000256" key="5">
    <source>
        <dbReference type="ARBA" id="ARBA00023002"/>
    </source>
</evidence>
<proteinExistence type="inferred from homology"/>
<dbReference type="Gene3D" id="3.40.462.20">
    <property type="match status" value="1"/>
</dbReference>
<dbReference type="InterPro" id="IPR016169">
    <property type="entry name" value="FAD-bd_PCMH_sub2"/>
</dbReference>
<evidence type="ECO:0000256" key="3">
    <source>
        <dbReference type="ARBA" id="ARBA00022630"/>
    </source>
</evidence>
<sequence>MSGGTARPVEFRPVRRVCAGMTEKEATTYLRGRVDPARVLNPGDHGYAEAVRVWNGAVTARPALVVRSESVDDVRSALEAARVAGLPVSVKGGGHDWAGRSVRSGGLTVDLSGLRYVAVDRDAQVATMGGGTTAADLIDATTRHGLVTATGTSAAVSMAGLAMGGGYGPGTSAYGLALDNLLSAEVVLADGRVVTADEDNEPDLFWALRGGGGNFGVVTSLRMRLHQLDTALAGFLMFSPDDAASVWSGIEHLLADAPDGLSIDSGLVTGPDGSPAVLVSPTWIGDAAEGKELLAGLDGLGTVYTSRIGPAPWAGLIGFVDSIAPAGRHYAVRTRNVPGFTDDVMAVLAKAGASRTTPESTIALHCFRGAAARVAPDATAFTWRVPHFMVEVIGSWWPDDREPDRHRQWVERTTADLSAHAMPGGYVNLLGPDEGDRAADTFGPNTAHLQGVKRRYDPGHTFTGVPLPACD</sequence>
<dbReference type="InterPro" id="IPR006093">
    <property type="entry name" value="Oxy_OxRdtase_FAD_BS"/>
</dbReference>
<feature type="domain" description="FAD-binding PCMH-type" evidence="6">
    <location>
        <begin position="58"/>
        <end position="228"/>
    </location>
</feature>
<evidence type="ECO:0000256" key="1">
    <source>
        <dbReference type="ARBA" id="ARBA00001974"/>
    </source>
</evidence>
<dbReference type="InterPro" id="IPR050416">
    <property type="entry name" value="FAD-linked_Oxidoreductase"/>
</dbReference>
<dbReference type="PANTHER" id="PTHR42973">
    <property type="entry name" value="BINDING OXIDOREDUCTASE, PUTATIVE (AFU_ORTHOLOGUE AFUA_1G17690)-RELATED"/>
    <property type="match status" value="1"/>
</dbReference>
<evidence type="ECO:0000256" key="2">
    <source>
        <dbReference type="ARBA" id="ARBA00005466"/>
    </source>
</evidence>
<protein>
    <submittedName>
        <fullName evidence="7">FAD-binding oxidoreductase</fullName>
    </submittedName>
</protein>
<dbReference type="EMBL" id="JAPNTZ010000001">
    <property type="protein sequence ID" value="MCY1137033.1"/>
    <property type="molecule type" value="Genomic_DNA"/>
</dbReference>
<dbReference type="Pfam" id="PF01565">
    <property type="entry name" value="FAD_binding_4"/>
    <property type="match status" value="1"/>
</dbReference>
<dbReference type="Gene3D" id="3.30.465.10">
    <property type="match status" value="1"/>
</dbReference>
<keyword evidence="8" id="KW-1185">Reference proteome</keyword>
<dbReference type="InterPro" id="IPR016166">
    <property type="entry name" value="FAD-bd_PCMH"/>
</dbReference>
<dbReference type="PROSITE" id="PS00862">
    <property type="entry name" value="OX2_COVAL_FAD"/>
    <property type="match status" value="1"/>
</dbReference>
<comment type="cofactor">
    <cofactor evidence="1">
        <name>FAD</name>
        <dbReference type="ChEBI" id="CHEBI:57692"/>
    </cofactor>
</comment>
<keyword evidence="5" id="KW-0560">Oxidoreductase</keyword>
<comment type="similarity">
    <text evidence="2">Belongs to the oxygen-dependent FAD-linked oxidoreductase family.</text>
</comment>
<evidence type="ECO:0000256" key="4">
    <source>
        <dbReference type="ARBA" id="ARBA00022827"/>
    </source>
</evidence>
<organism evidence="7 8">
    <name type="scientific">Paractinoplanes pyxinae</name>
    <dbReference type="NCBI Taxonomy" id="2997416"/>
    <lineage>
        <taxon>Bacteria</taxon>
        <taxon>Bacillati</taxon>
        <taxon>Actinomycetota</taxon>
        <taxon>Actinomycetes</taxon>
        <taxon>Micromonosporales</taxon>
        <taxon>Micromonosporaceae</taxon>
        <taxon>Paractinoplanes</taxon>
    </lineage>
</organism>
<dbReference type="InterPro" id="IPR012951">
    <property type="entry name" value="BBE"/>
</dbReference>
<name>A0ABT4AS08_9ACTN</name>
<comment type="caution">
    <text evidence="7">The sequence shown here is derived from an EMBL/GenBank/DDBJ whole genome shotgun (WGS) entry which is preliminary data.</text>
</comment>
<reference evidence="7" key="1">
    <citation type="submission" date="2022-11" db="EMBL/GenBank/DDBJ databases">
        <authorList>
            <person name="Somphong A."/>
            <person name="Phongsopitanun W."/>
        </authorList>
    </citation>
    <scope>NUCLEOTIDE SEQUENCE</scope>
    <source>
        <strain evidence="7">Pm04-4</strain>
    </source>
</reference>
<dbReference type="InterPro" id="IPR036318">
    <property type="entry name" value="FAD-bd_PCMH-like_sf"/>
</dbReference>
<evidence type="ECO:0000313" key="7">
    <source>
        <dbReference type="EMBL" id="MCY1137033.1"/>
    </source>
</evidence>
<dbReference type="InterPro" id="IPR006094">
    <property type="entry name" value="Oxid_FAD_bind_N"/>
</dbReference>
<dbReference type="PANTHER" id="PTHR42973:SF39">
    <property type="entry name" value="FAD-BINDING PCMH-TYPE DOMAIN-CONTAINING PROTEIN"/>
    <property type="match status" value="1"/>
</dbReference>
<dbReference type="RefSeq" id="WP_267560841.1">
    <property type="nucleotide sequence ID" value="NZ_JAPNTZ010000001.1"/>
</dbReference>
<keyword evidence="3" id="KW-0285">Flavoprotein</keyword>
<dbReference type="Gene3D" id="3.30.43.10">
    <property type="entry name" value="Uridine Diphospho-n-acetylenolpyruvylglucosamine Reductase, domain 2"/>
    <property type="match status" value="1"/>
</dbReference>